<evidence type="ECO:0000256" key="10">
    <source>
        <dbReference type="ARBA" id="ARBA00029774"/>
    </source>
</evidence>
<dbReference type="InterPro" id="IPR023485">
    <property type="entry name" value="Ptyr_pPase"/>
</dbReference>
<keyword evidence="8" id="KW-0547">Nucleotide-binding</keyword>
<evidence type="ECO:0000256" key="11">
    <source>
        <dbReference type="ARBA" id="ARBA00048366"/>
    </source>
</evidence>
<dbReference type="OrthoDB" id="9784339at2"/>
<accession>A0A5B9PDJ0</accession>
<dbReference type="KEGG" id="mff:MFFC18_30760"/>
<dbReference type="InterPro" id="IPR006070">
    <property type="entry name" value="Sua5-like_dom"/>
</dbReference>
<dbReference type="Proteomes" id="UP000322214">
    <property type="component" value="Chromosome"/>
</dbReference>
<evidence type="ECO:0000256" key="1">
    <source>
        <dbReference type="ARBA" id="ARBA00004496"/>
    </source>
</evidence>
<evidence type="ECO:0000313" key="13">
    <source>
        <dbReference type="EMBL" id="QEG23180.1"/>
    </source>
</evidence>
<dbReference type="GO" id="GO:0005524">
    <property type="term" value="F:ATP binding"/>
    <property type="evidence" value="ECO:0007669"/>
    <property type="project" value="UniProtKB-KW"/>
</dbReference>
<feature type="domain" description="YrdC-like" evidence="12">
    <location>
        <begin position="15"/>
        <end position="209"/>
    </location>
</feature>
<evidence type="ECO:0000313" key="14">
    <source>
        <dbReference type="Proteomes" id="UP000322214"/>
    </source>
</evidence>
<keyword evidence="4" id="KW-0963">Cytoplasm</keyword>
<organism evidence="13 14">
    <name type="scientific">Mariniblastus fucicola</name>
    <dbReference type="NCBI Taxonomy" id="980251"/>
    <lineage>
        <taxon>Bacteria</taxon>
        <taxon>Pseudomonadati</taxon>
        <taxon>Planctomycetota</taxon>
        <taxon>Planctomycetia</taxon>
        <taxon>Pirellulales</taxon>
        <taxon>Pirellulaceae</taxon>
        <taxon>Mariniblastus</taxon>
    </lineage>
</organism>
<keyword evidence="7" id="KW-0548">Nucleotidyltransferase</keyword>
<dbReference type="RefSeq" id="WP_075083274.1">
    <property type="nucleotide sequence ID" value="NZ_CP042912.1"/>
</dbReference>
<keyword evidence="13" id="KW-0378">Hydrolase</keyword>
<proteinExistence type="inferred from homology"/>
<dbReference type="AlphaFoldDB" id="A0A5B9PDJ0"/>
<sequence>MPTEIIDLQKVEDSRDVVHRIVEFLSAGKLVALPTETVYGVAASALQPAAVERLRELKARDGDKPFALAIRSSDECKDYVPDMSPLALRISRRVWPGPVTLVLPNNHRDSVVFQLDPAVQKAVNPGDTIGIRVSPDELLEQVLGLTAGPLVLTSANFAGEPPATDDTELEKLDGHVDLIVKAGKTHFAAPSTVVQVDGQSVKVLREGVVDRATIDQLSGFIGVVVCTGNTCRSPMGEAIFRKLVAEKIGCEMEDLASHGITIVSAGIAAGPGAPPAMQSVTVMQDYGINISDHQSRPVTARLANYADLILTMTNGHRTAIVNQWPTLDSRVRTIREDGGDVSDPIGSPIPVYQACAEQIEACLRHWVGKIDFDQFKTN</sequence>
<dbReference type="GO" id="GO:0008033">
    <property type="term" value="P:tRNA processing"/>
    <property type="evidence" value="ECO:0007669"/>
    <property type="project" value="UniProtKB-KW"/>
</dbReference>
<dbReference type="GO" id="GO:0003725">
    <property type="term" value="F:double-stranded RNA binding"/>
    <property type="evidence" value="ECO:0007669"/>
    <property type="project" value="InterPro"/>
</dbReference>
<evidence type="ECO:0000256" key="9">
    <source>
        <dbReference type="ARBA" id="ARBA00022840"/>
    </source>
</evidence>
<dbReference type="InterPro" id="IPR036196">
    <property type="entry name" value="Ptyr_pPase_sf"/>
</dbReference>
<comment type="subcellular location">
    <subcellularLocation>
        <location evidence="1">Cytoplasm</location>
    </subcellularLocation>
</comment>
<dbReference type="Pfam" id="PF01300">
    <property type="entry name" value="Sua5_yciO_yrdC"/>
    <property type="match status" value="1"/>
</dbReference>
<evidence type="ECO:0000256" key="6">
    <source>
        <dbReference type="ARBA" id="ARBA00022694"/>
    </source>
</evidence>
<dbReference type="NCBIfam" id="TIGR00057">
    <property type="entry name" value="L-threonylcarbamoyladenylate synthase"/>
    <property type="match status" value="1"/>
</dbReference>
<dbReference type="EMBL" id="CP042912">
    <property type="protein sequence ID" value="QEG23180.1"/>
    <property type="molecule type" value="Genomic_DNA"/>
</dbReference>
<name>A0A5B9PDJ0_9BACT</name>
<reference evidence="13 14" key="1">
    <citation type="submission" date="2019-08" db="EMBL/GenBank/DDBJ databases">
        <title>Deep-cultivation of Planctomycetes and their phenomic and genomic characterization uncovers novel biology.</title>
        <authorList>
            <person name="Wiegand S."/>
            <person name="Jogler M."/>
            <person name="Boedeker C."/>
            <person name="Pinto D."/>
            <person name="Vollmers J."/>
            <person name="Rivas-Marin E."/>
            <person name="Kohn T."/>
            <person name="Peeters S.H."/>
            <person name="Heuer A."/>
            <person name="Rast P."/>
            <person name="Oberbeckmann S."/>
            <person name="Bunk B."/>
            <person name="Jeske O."/>
            <person name="Meyerdierks A."/>
            <person name="Storesund J.E."/>
            <person name="Kallscheuer N."/>
            <person name="Luecker S."/>
            <person name="Lage O.M."/>
            <person name="Pohl T."/>
            <person name="Merkel B.J."/>
            <person name="Hornburger P."/>
            <person name="Mueller R.-W."/>
            <person name="Bruemmer F."/>
            <person name="Labrenz M."/>
            <person name="Spormann A.M."/>
            <person name="Op den Camp H."/>
            <person name="Overmann J."/>
            <person name="Amann R."/>
            <person name="Jetten M.S.M."/>
            <person name="Mascher T."/>
            <person name="Medema M.H."/>
            <person name="Devos D.P."/>
            <person name="Kaster A.-K."/>
            <person name="Ovreas L."/>
            <person name="Rohde M."/>
            <person name="Galperin M.Y."/>
            <person name="Jogler C."/>
        </authorList>
    </citation>
    <scope>NUCLEOTIDE SEQUENCE [LARGE SCALE GENOMIC DNA]</scope>
    <source>
        <strain evidence="13 14">FC18</strain>
    </source>
</reference>
<dbReference type="Pfam" id="PF01451">
    <property type="entry name" value="LMWPc"/>
    <property type="match status" value="1"/>
</dbReference>
<dbReference type="SUPFAM" id="SSF55821">
    <property type="entry name" value="YrdC/RibB"/>
    <property type="match status" value="1"/>
</dbReference>
<keyword evidence="14" id="KW-1185">Reference proteome</keyword>
<keyword evidence="5" id="KW-0808">Transferase</keyword>
<dbReference type="GO" id="GO:0006450">
    <property type="term" value="P:regulation of translational fidelity"/>
    <property type="evidence" value="ECO:0007669"/>
    <property type="project" value="TreeGrafter"/>
</dbReference>
<dbReference type="PANTHER" id="PTHR17490">
    <property type="entry name" value="SUA5"/>
    <property type="match status" value="1"/>
</dbReference>
<dbReference type="Gene3D" id="3.90.870.10">
    <property type="entry name" value="DHBP synthase"/>
    <property type="match status" value="1"/>
</dbReference>
<dbReference type="CDD" id="cd16344">
    <property type="entry name" value="LMWPAP"/>
    <property type="match status" value="1"/>
</dbReference>
<gene>
    <name evidence="13" type="primary">ywlE</name>
    <name evidence="13" type="ORF">MFFC18_30760</name>
</gene>
<keyword evidence="6" id="KW-0819">tRNA processing</keyword>
<dbReference type="STRING" id="980251.GCA_001642875_00472"/>
<evidence type="ECO:0000256" key="2">
    <source>
        <dbReference type="ARBA" id="ARBA00007663"/>
    </source>
</evidence>
<dbReference type="SMART" id="SM00226">
    <property type="entry name" value="LMWPc"/>
    <property type="match status" value="1"/>
</dbReference>
<dbReference type="SUPFAM" id="SSF52788">
    <property type="entry name" value="Phosphotyrosine protein phosphatases I"/>
    <property type="match status" value="1"/>
</dbReference>
<evidence type="ECO:0000256" key="3">
    <source>
        <dbReference type="ARBA" id="ARBA00012584"/>
    </source>
</evidence>
<dbReference type="InterPro" id="IPR050156">
    <property type="entry name" value="TC-AMP_synthase_SUA5"/>
</dbReference>
<dbReference type="GO" id="GO:0061710">
    <property type="term" value="F:L-threonylcarbamoyladenylate synthase"/>
    <property type="evidence" value="ECO:0007669"/>
    <property type="project" value="UniProtKB-EC"/>
</dbReference>
<keyword evidence="9" id="KW-0067">ATP-binding</keyword>
<evidence type="ECO:0000256" key="8">
    <source>
        <dbReference type="ARBA" id="ARBA00022741"/>
    </source>
</evidence>
<evidence type="ECO:0000256" key="7">
    <source>
        <dbReference type="ARBA" id="ARBA00022695"/>
    </source>
</evidence>
<dbReference type="GO" id="GO:0000049">
    <property type="term" value="F:tRNA binding"/>
    <property type="evidence" value="ECO:0007669"/>
    <property type="project" value="TreeGrafter"/>
</dbReference>
<dbReference type="InterPro" id="IPR017945">
    <property type="entry name" value="DHBP_synth_RibB-like_a/b_dom"/>
</dbReference>
<comment type="similarity">
    <text evidence="2">Belongs to the SUA5 family.</text>
</comment>
<dbReference type="PROSITE" id="PS51163">
    <property type="entry name" value="YRDC"/>
    <property type="match status" value="1"/>
</dbReference>
<dbReference type="PANTHER" id="PTHR17490:SF16">
    <property type="entry name" value="THREONYLCARBAMOYL-AMP SYNTHASE"/>
    <property type="match status" value="1"/>
</dbReference>
<evidence type="ECO:0000256" key="5">
    <source>
        <dbReference type="ARBA" id="ARBA00022679"/>
    </source>
</evidence>
<dbReference type="Gene3D" id="3.40.50.2300">
    <property type="match status" value="1"/>
</dbReference>
<dbReference type="EC" id="2.7.7.87" evidence="3"/>
<protein>
    <recommendedName>
        <fullName evidence="10">L-threonylcarbamoyladenylate synthase</fullName>
        <ecNumber evidence="3">2.7.7.87</ecNumber>
    </recommendedName>
    <alternativeName>
        <fullName evidence="10">L-threonylcarbamoyladenylate synthase</fullName>
    </alternativeName>
</protein>
<evidence type="ECO:0000259" key="12">
    <source>
        <dbReference type="PROSITE" id="PS51163"/>
    </source>
</evidence>
<dbReference type="GO" id="GO:0016787">
    <property type="term" value="F:hydrolase activity"/>
    <property type="evidence" value="ECO:0007669"/>
    <property type="project" value="UniProtKB-KW"/>
</dbReference>
<dbReference type="GO" id="GO:0005737">
    <property type="term" value="C:cytoplasm"/>
    <property type="evidence" value="ECO:0007669"/>
    <property type="project" value="UniProtKB-SubCell"/>
</dbReference>
<comment type="catalytic activity">
    <reaction evidence="11">
        <text>L-threonine + hydrogencarbonate + ATP = L-threonylcarbamoyladenylate + diphosphate + H2O</text>
        <dbReference type="Rhea" id="RHEA:36407"/>
        <dbReference type="ChEBI" id="CHEBI:15377"/>
        <dbReference type="ChEBI" id="CHEBI:17544"/>
        <dbReference type="ChEBI" id="CHEBI:30616"/>
        <dbReference type="ChEBI" id="CHEBI:33019"/>
        <dbReference type="ChEBI" id="CHEBI:57926"/>
        <dbReference type="ChEBI" id="CHEBI:73682"/>
        <dbReference type="EC" id="2.7.7.87"/>
    </reaction>
</comment>
<evidence type="ECO:0000256" key="4">
    <source>
        <dbReference type="ARBA" id="ARBA00022490"/>
    </source>
</evidence>